<proteinExistence type="predicted"/>
<organism evidence="2 3">
    <name type="scientific">Gossypium arboreum</name>
    <name type="common">Tree cotton</name>
    <name type="synonym">Gossypium nanking</name>
    <dbReference type="NCBI Taxonomy" id="29729"/>
    <lineage>
        <taxon>Eukaryota</taxon>
        <taxon>Viridiplantae</taxon>
        <taxon>Streptophyta</taxon>
        <taxon>Embryophyta</taxon>
        <taxon>Tracheophyta</taxon>
        <taxon>Spermatophyta</taxon>
        <taxon>Magnoliopsida</taxon>
        <taxon>eudicotyledons</taxon>
        <taxon>Gunneridae</taxon>
        <taxon>Pentapetalae</taxon>
        <taxon>rosids</taxon>
        <taxon>malvids</taxon>
        <taxon>Malvales</taxon>
        <taxon>Malvaceae</taxon>
        <taxon>Malvoideae</taxon>
        <taxon>Gossypium</taxon>
    </lineage>
</organism>
<keyword evidence="3" id="KW-1185">Reference proteome</keyword>
<evidence type="ECO:0000256" key="1">
    <source>
        <dbReference type="SAM" id="MobiDB-lite"/>
    </source>
</evidence>
<accession>A0ABR0QKG7</accession>
<feature type="compositionally biased region" description="Basic and acidic residues" evidence="1">
    <location>
        <begin position="270"/>
        <end position="285"/>
    </location>
</feature>
<sequence>MMLGKSFNLEINDEMIVPLPIQTTIEVLNWNQFCDARSLPEEELGREFYTNLIVPDASEVLVCMKKVPFASKSINDLFNMPDVEEDEYSTMMTNIKWDFLQEVFNVVANSRSQWIIRKYDSHSCRREYLKPVAKLNQIEPNKQEYDESSTKSEPKANSVNETKEAGSEGEPNSPKPRVEENTTKLVEPTVNLELTIPITASSNTMNKSKFSTMMDMWKFMHNQQQAYWKYAKIRYDSIRTTFKNISNSFIPEFPNHIFESWQEEDMNISENDKAKKQDKGDDSKQ</sequence>
<gene>
    <name evidence="2" type="ORF">PVK06_008561</name>
</gene>
<dbReference type="EMBL" id="JARKNE010000003">
    <property type="protein sequence ID" value="KAK5839729.1"/>
    <property type="molecule type" value="Genomic_DNA"/>
</dbReference>
<protein>
    <submittedName>
        <fullName evidence="2">Uncharacterized protein</fullName>
    </submittedName>
</protein>
<dbReference type="Proteomes" id="UP001358586">
    <property type="component" value="Chromosome 3"/>
</dbReference>
<reference evidence="2 3" key="1">
    <citation type="submission" date="2023-03" db="EMBL/GenBank/DDBJ databases">
        <title>WGS of Gossypium arboreum.</title>
        <authorList>
            <person name="Yu D."/>
        </authorList>
    </citation>
    <scope>NUCLEOTIDE SEQUENCE [LARGE SCALE GENOMIC DNA]</scope>
    <source>
        <tissue evidence="2">Leaf</tissue>
    </source>
</reference>
<evidence type="ECO:0000313" key="2">
    <source>
        <dbReference type="EMBL" id="KAK5839729.1"/>
    </source>
</evidence>
<comment type="caution">
    <text evidence="2">The sequence shown here is derived from an EMBL/GenBank/DDBJ whole genome shotgun (WGS) entry which is preliminary data.</text>
</comment>
<feature type="region of interest" description="Disordered" evidence="1">
    <location>
        <begin position="139"/>
        <end position="184"/>
    </location>
</feature>
<name>A0ABR0QKG7_GOSAR</name>
<feature type="region of interest" description="Disordered" evidence="1">
    <location>
        <begin position="262"/>
        <end position="285"/>
    </location>
</feature>
<feature type="compositionally biased region" description="Basic and acidic residues" evidence="1">
    <location>
        <begin position="141"/>
        <end position="154"/>
    </location>
</feature>
<evidence type="ECO:0000313" key="3">
    <source>
        <dbReference type="Proteomes" id="UP001358586"/>
    </source>
</evidence>